<dbReference type="Gene3D" id="3.40.50.2300">
    <property type="match status" value="1"/>
</dbReference>
<reference evidence="6" key="1">
    <citation type="journal article" date="2019" name="Int. J. Syst. Evol. Microbiol.">
        <title>The Global Catalogue of Microorganisms (GCM) 10K type strain sequencing project: providing services to taxonomists for standard genome sequencing and annotation.</title>
        <authorList>
            <consortium name="The Broad Institute Genomics Platform"/>
            <consortium name="The Broad Institute Genome Sequencing Center for Infectious Disease"/>
            <person name="Wu L."/>
            <person name="Ma J."/>
        </authorList>
    </citation>
    <scope>NUCLEOTIDE SEQUENCE [LARGE SCALE GENOMIC DNA]</scope>
    <source>
        <strain evidence="6">JCM 18054</strain>
    </source>
</reference>
<feature type="region of interest" description="Disordered" evidence="3">
    <location>
        <begin position="62"/>
        <end position="93"/>
    </location>
</feature>
<keyword evidence="1" id="KW-0378">Hydrolase</keyword>
<protein>
    <recommendedName>
        <fullName evidence="4">Response regulatory domain-containing protein</fullName>
    </recommendedName>
</protein>
<organism evidence="5 6">
    <name type="scientific">Amycolatopsis dongchuanensis</name>
    <dbReference type="NCBI Taxonomy" id="1070866"/>
    <lineage>
        <taxon>Bacteria</taxon>
        <taxon>Bacillati</taxon>
        <taxon>Actinomycetota</taxon>
        <taxon>Actinomycetes</taxon>
        <taxon>Pseudonocardiales</taxon>
        <taxon>Pseudonocardiaceae</taxon>
        <taxon>Amycolatopsis</taxon>
    </lineage>
</organism>
<evidence type="ECO:0000256" key="3">
    <source>
        <dbReference type="SAM" id="MobiDB-lite"/>
    </source>
</evidence>
<evidence type="ECO:0000313" key="5">
    <source>
        <dbReference type="EMBL" id="GAA5168121.1"/>
    </source>
</evidence>
<dbReference type="InterPro" id="IPR011006">
    <property type="entry name" value="CheY-like_superfamily"/>
</dbReference>
<name>A0ABP9QVY4_9PSEU</name>
<dbReference type="InterPro" id="IPR036457">
    <property type="entry name" value="PPM-type-like_dom_sf"/>
</dbReference>
<comment type="caution">
    <text evidence="5">The sequence shown here is derived from an EMBL/GenBank/DDBJ whole genome shotgun (WGS) entry which is preliminary data.</text>
</comment>
<sequence>MPCGNVTVIVATVTVPPGADEADDDDGAADRDGEGAAEDELVPAAKGCPFTASVHPATASATIPVSSTPHTDLLRTTACPFPHRPAPTPTRPPRRRFATAWHAAHVARRSAGVAHYAVLTAPAAEAGTRHSEDEQAPMVARDAALTRAPSPERLGPTRVLLIEDDDGDALLVEELLIDVGAAVELQRVRSLAEARPYLAGVACVLLDLGLPDTHELEGVRWLQAHRPDVAVVVLTGLADEYLGEHAVRAGAQDYLVKGQVDGQLLDRVIRYAIERVRSEEVQRELREARIYAEENTRLERGMLPSPLVSDPELTVASRYSPGGQRLLLGGDFYDVVQAADGWVHAVVGDVCGHGPDEAALGVSMRVAWRTMVLAARPTVEVLTTLDQVFAHERHKKALFTTLTMLSIDPSRRFVRVYLAGHPPPLVITPGGVRQPEAPLRPPVGIGDGSVWPSADLPLDRRWSILMYTDGLIEGRIGAGSRRLDVDGLLGLVESVLPAGYPARGAEEGLLDDVIERVRALNGGDLDDDLAVLALGGGAR</sequence>
<dbReference type="SMART" id="SM00448">
    <property type="entry name" value="REC"/>
    <property type="match status" value="1"/>
</dbReference>
<dbReference type="SMART" id="SM00331">
    <property type="entry name" value="PP2C_SIG"/>
    <property type="match status" value="1"/>
</dbReference>
<evidence type="ECO:0000313" key="6">
    <source>
        <dbReference type="Proteomes" id="UP001500192"/>
    </source>
</evidence>
<keyword evidence="6" id="KW-1185">Reference proteome</keyword>
<dbReference type="Gene3D" id="3.60.40.10">
    <property type="entry name" value="PPM-type phosphatase domain"/>
    <property type="match status" value="1"/>
</dbReference>
<feature type="compositionally biased region" description="Pro residues" evidence="3">
    <location>
        <begin position="82"/>
        <end position="91"/>
    </location>
</feature>
<feature type="modified residue" description="4-aspartylphosphate" evidence="2">
    <location>
        <position position="207"/>
    </location>
</feature>
<evidence type="ECO:0000256" key="2">
    <source>
        <dbReference type="PROSITE-ProRule" id="PRU00169"/>
    </source>
</evidence>
<proteinExistence type="predicted"/>
<feature type="region of interest" description="Disordered" evidence="3">
    <location>
        <begin position="15"/>
        <end position="35"/>
    </location>
</feature>
<dbReference type="SUPFAM" id="SSF52172">
    <property type="entry name" value="CheY-like"/>
    <property type="match status" value="1"/>
</dbReference>
<dbReference type="PROSITE" id="PS50110">
    <property type="entry name" value="RESPONSE_REGULATORY"/>
    <property type="match status" value="1"/>
</dbReference>
<keyword evidence="2" id="KW-0597">Phosphoprotein</keyword>
<dbReference type="Proteomes" id="UP001500192">
    <property type="component" value="Unassembled WGS sequence"/>
</dbReference>
<dbReference type="CDD" id="cd00156">
    <property type="entry name" value="REC"/>
    <property type="match status" value="1"/>
</dbReference>
<dbReference type="PANTHER" id="PTHR43156">
    <property type="entry name" value="STAGE II SPORULATION PROTEIN E-RELATED"/>
    <property type="match status" value="1"/>
</dbReference>
<dbReference type="Pfam" id="PF00072">
    <property type="entry name" value="Response_reg"/>
    <property type="match status" value="1"/>
</dbReference>
<evidence type="ECO:0000259" key="4">
    <source>
        <dbReference type="PROSITE" id="PS50110"/>
    </source>
</evidence>
<feature type="domain" description="Response regulatory" evidence="4">
    <location>
        <begin position="158"/>
        <end position="272"/>
    </location>
</feature>
<dbReference type="InterPro" id="IPR052016">
    <property type="entry name" value="Bact_Sigma-Reg"/>
</dbReference>
<gene>
    <name evidence="5" type="ORF">GCM10023214_43430</name>
</gene>
<dbReference type="EMBL" id="BAABIB010000079">
    <property type="protein sequence ID" value="GAA5168121.1"/>
    <property type="molecule type" value="Genomic_DNA"/>
</dbReference>
<dbReference type="InterPro" id="IPR001932">
    <property type="entry name" value="PPM-type_phosphatase-like_dom"/>
</dbReference>
<accession>A0ABP9QVY4</accession>
<dbReference type="Pfam" id="PF07228">
    <property type="entry name" value="SpoIIE"/>
    <property type="match status" value="1"/>
</dbReference>
<dbReference type="PANTHER" id="PTHR43156:SF2">
    <property type="entry name" value="STAGE II SPORULATION PROTEIN E"/>
    <property type="match status" value="1"/>
</dbReference>
<evidence type="ECO:0000256" key="1">
    <source>
        <dbReference type="ARBA" id="ARBA00022801"/>
    </source>
</evidence>
<dbReference type="InterPro" id="IPR001789">
    <property type="entry name" value="Sig_transdc_resp-reg_receiver"/>
</dbReference>